<dbReference type="PANTHER" id="PTHR33799:SF1">
    <property type="entry name" value="PTS SYSTEM MANNOSE-SPECIFIC EIIAB COMPONENT-RELATED"/>
    <property type="match status" value="1"/>
</dbReference>
<dbReference type="PANTHER" id="PTHR33799">
    <property type="entry name" value="PTS PERMEASE-RELATED-RELATED"/>
    <property type="match status" value="1"/>
</dbReference>
<dbReference type="SUPFAM" id="SSF53062">
    <property type="entry name" value="PTS system fructose IIA component-like"/>
    <property type="match status" value="1"/>
</dbReference>
<dbReference type="Gene3D" id="3.40.50.510">
    <property type="entry name" value="Phosphotransferase system, mannose-type IIA component"/>
    <property type="match status" value="1"/>
</dbReference>
<dbReference type="EMBL" id="RKQL01000001">
    <property type="protein sequence ID" value="RPE72365.1"/>
    <property type="molecule type" value="Genomic_DNA"/>
</dbReference>
<dbReference type="GO" id="GO:0009401">
    <property type="term" value="P:phosphoenolpyruvate-dependent sugar phosphotransferase system"/>
    <property type="evidence" value="ECO:0007669"/>
    <property type="project" value="InterPro"/>
</dbReference>
<name>A0A3N4UUF7_9BURK</name>
<feature type="compositionally biased region" description="Basic and acidic residues" evidence="2">
    <location>
        <begin position="147"/>
        <end position="156"/>
    </location>
</feature>
<dbReference type="InterPro" id="IPR004701">
    <property type="entry name" value="PTS_EIIA_man-typ"/>
</dbReference>
<gene>
    <name evidence="4" type="ORF">EDC62_0053</name>
</gene>
<evidence type="ECO:0000313" key="5">
    <source>
        <dbReference type="Proteomes" id="UP000272193"/>
    </source>
</evidence>
<keyword evidence="1" id="KW-0808">Transferase</keyword>
<feature type="domain" description="PTS EIIA type-4" evidence="3">
    <location>
        <begin position="1"/>
        <end position="130"/>
    </location>
</feature>
<feature type="region of interest" description="Disordered" evidence="2">
    <location>
        <begin position="136"/>
        <end position="156"/>
    </location>
</feature>
<dbReference type="InterPro" id="IPR036662">
    <property type="entry name" value="PTS_EIIA_man-typ_sf"/>
</dbReference>
<dbReference type="OrthoDB" id="8795346at2"/>
<dbReference type="InterPro" id="IPR051471">
    <property type="entry name" value="Bacterial_PTS_sugar_comp"/>
</dbReference>
<evidence type="ECO:0000259" key="3">
    <source>
        <dbReference type="PROSITE" id="PS51096"/>
    </source>
</evidence>
<comment type="caution">
    <text evidence="4">The sequence shown here is derived from an EMBL/GenBank/DDBJ whole genome shotgun (WGS) entry which is preliminary data.</text>
</comment>
<evidence type="ECO:0000256" key="2">
    <source>
        <dbReference type="SAM" id="MobiDB-lite"/>
    </source>
</evidence>
<dbReference type="AlphaFoldDB" id="A0A3N4UUF7"/>
<reference evidence="4 5" key="1">
    <citation type="submission" date="2018-11" db="EMBL/GenBank/DDBJ databases">
        <title>Genomic Encyclopedia of Type Strains, Phase IV (KMG-IV): sequencing the most valuable type-strain genomes for metagenomic binning, comparative biology and taxonomic classification.</title>
        <authorList>
            <person name="Goeker M."/>
        </authorList>
    </citation>
    <scope>NUCLEOTIDE SEQUENCE [LARGE SCALE GENOMIC DNA]</scope>
    <source>
        <strain evidence="4 5">DSM 101684</strain>
    </source>
</reference>
<protein>
    <submittedName>
        <fullName evidence="4">PTS system ascorbate-specific IIA component</fullName>
    </submittedName>
</protein>
<keyword evidence="5" id="KW-1185">Reference proteome</keyword>
<dbReference type="Proteomes" id="UP000272193">
    <property type="component" value="Unassembled WGS sequence"/>
</dbReference>
<evidence type="ECO:0000313" key="4">
    <source>
        <dbReference type="EMBL" id="RPE72365.1"/>
    </source>
</evidence>
<proteinExistence type="predicted"/>
<sequence>MNRVLLIAHAPLASALRDCAVHVFPDAADRVAALDVQPDVAPEATLAAARELCAAWAPEAVQGVLVLSDLFGATPCNVAQRLVESLAEEPREAALIAGVNVPMLLRALSYVREPLEALASRALLGGTQGVMRVAAAAPQNQVRRHHDRDPDRNHQQ</sequence>
<dbReference type="Pfam" id="PF03610">
    <property type="entry name" value="EIIA-man"/>
    <property type="match status" value="1"/>
</dbReference>
<dbReference type="GO" id="GO:0016020">
    <property type="term" value="C:membrane"/>
    <property type="evidence" value="ECO:0007669"/>
    <property type="project" value="InterPro"/>
</dbReference>
<evidence type="ECO:0000256" key="1">
    <source>
        <dbReference type="ARBA" id="ARBA00022679"/>
    </source>
</evidence>
<organism evidence="4 5">
    <name type="scientific">Tibeticola sediminis</name>
    <dbReference type="NCBI Taxonomy" id="1917811"/>
    <lineage>
        <taxon>Bacteria</taxon>
        <taxon>Pseudomonadati</taxon>
        <taxon>Pseudomonadota</taxon>
        <taxon>Betaproteobacteria</taxon>
        <taxon>Burkholderiales</taxon>
        <taxon>Comamonadaceae</taxon>
        <taxon>Tibeticola</taxon>
    </lineage>
</organism>
<dbReference type="GO" id="GO:0016740">
    <property type="term" value="F:transferase activity"/>
    <property type="evidence" value="ECO:0007669"/>
    <property type="project" value="UniProtKB-KW"/>
</dbReference>
<dbReference type="PROSITE" id="PS51096">
    <property type="entry name" value="PTS_EIIA_TYPE_4"/>
    <property type="match status" value="1"/>
</dbReference>
<dbReference type="RefSeq" id="WP_124219188.1">
    <property type="nucleotide sequence ID" value="NZ_RKQL01000001.1"/>
</dbReference>
<accession>A0A3N4UUF7</accession>